<dbReference type="InterPro" id="IPR052024">
    <property type="entry name" value="Methanogen_methyltrans"/>
</dbReference>
<dbReference type="Proteomes" id="UP000050326">
    <property type="component" value="Unassembled WGS sequence"/>
</dbReference>
<dbReference type="Gene3D" id="3.20.20.210">
    <property type="match status" value="1"/>
</dbReference>
<evidence type="ECO:0000313" key="3">
    <source>
        <dbReference type="Proteomes" id="UP000050326"/>
    </source>
</evidence>
<dbReference type="InterPro" id="IPR038071">
    <property type="entry name" value="UROD/MetE-like_sf"/>
</dbReference>
<evidence type="ECO:0000259" key="1">
    <source>
        <dbReference type="Pfam" id="PF01208"/>
    </source>
</evidence>
<dbReference type="EMBL" id="LKET01000021">
    <property type="protein sequence ID" value="KPU45584.1"/>
    <property type="molecule type" value="Genomic_DNA"/>
</dbReference>
<dbReference type="GO" id="GO:0008168">
    <property type="term" value="F:methyltransferase activity"/>
    <property type="evidence" value="ECO:0007669"/>
    <property type="project" value="UniProtKB-KW"/>
</dbReference>
<reference evidence="2 3" key="1">
    <citation type="submission" date="2015-09" db="EMBL/GenBank/DDBJ databases">
        <title>Genome sequence of Oxobacter pfennigii DSM 3222.</title>
        <authorList>
            <person name="Poehlein A."/>
            <person name="Bengelsdorf F.R."/>
            <person name="Schiel-Bengelsdorf B."/>
            <person name="Duerre P."/>
            <person name="Daniel R."/>
        </authorList>
    </citation>
    <scope>NUCLEOTIDE SEQUENCE [LARGE SCALE GENOMIC DNA]</scope>
    <source>
        <strain evidence="2 3">DSM 3222</strain>
    </source>
</reference>
<dbReference type="PANTHER" id="PTHR47099:SF1">
    <property type="entry name" value="METHYLCOBAMIDE:COM METHYLTRANSFERASE MTBA"/>
    <property type="match status" value="1"/>
</dbReference>
<dbReference type="STRING" id="36849.OXPF_08170"/>
<keyword evidence="2" id="KW-0808">Transferase</keyword>
<name>A0A0N8NTR7_9CLOT</name>
<accession>A0A0N8NTR7</accession>
<organism evidence="2 3">
    <name type="scientific">Oxobacter pfennigii</name>
    <dbReference type="NCBI Taxonomy" id="36849"/>
    <lineage>
        <taxon>Bacteria</taxon>
        <taxon>Bacillati</taxon>
        <taxon>Bacillota</taxon>
        <taxon>Clostridia</taxon>
        <taxon>Eubacteriales</taxon>
        <taxon>Clostridiaceae</taxon>
        <taxon>Oxobacter</taxon>
    </lineage>
</organism>
<dbReference type="GO" id="GO:0004853">
    <property type="term" value="F:uroporphyrinogen decarboxylase activity"/>
    <property type="evidence" value="ECO:0007669"/>
    <property type="project" value="InterPro"/>
</dbReference>
<protein>
    <submittedName>
        <fullName evidence="2">Methylcobalamin:coenzyme M methyltransferase</fullName>
    </submittedName>
</protein>
<feature type="domain" description="Uroporphyrinogen decarboxylase (URO-D)" evidence="1">
    <location>
        <begin position="138"/>
        <end position="306"/>
    </location>
</feature>
<proteinExistence type="predicted"/>
<dbReference type="PATRIC" id="fig|36849.3.peg.872"/>
<dbReference type="InterPro" id="IPR000257">
    <property type="entry name" value="Uroporphyrinogen_deCOase"/>
</dbReference>
<dbReference type="GO" id="GO:0032259">
    <property type="term" value="P:methylation"/>
    <property type="evidence" value="ECO:0007669"/>
    <property type="project" value="UniProtKB-KW"/>
</dbReference>
<keyword evidence="3" id="KW-1185">Reference proteome</keyword>
<dbReference type="AlphaFoldDB" id="A0A0N8NTR7"/>
<dbReference type="RefSeq" id="WP_054873925.1">
    <property type="nucleotide sequence ID" value="NZ_LKET01000021.1"/>
</dbReference>
<keyword evidence="2" id="KW-0489">Methyltransferase</keyword>
<evidence type="ECO:0000313" key="2">
    <source>
        <dbReference type="EMBL" id="KPU45584.1"/>
    </source>
</evidence>
<dbReference type="PANTHER" id="PTHR47099">
    <property type="entry name" value="METHYLCOBAMIDE:COM METHYLTRANSFERASE MTBA"/>
    <property type="match status" value="1"/>
</dbReference>
<comment type="caution">
    <text evidence="2">The sequence shown here is derived from an EMBL/GenBank/DDBJ whole genome shotgun (WGS) entry which is preliminary data.</text>
</comment>
<dbReference type="GO" id="GO:0006779">
    <property type="term" value="P:porphyrin-containing compound biosynthetic process"/>
    <property type="evidence" value="ECO:0007669"/>
    <property type="project" value="InterPro"/>
</dbReference>
<dbReference type="Pfam" id="PF01208">
    <property type="entry name" value="URO-D"/>
    <property type="match status" value="1"/>
</dbReference>
<dbReference type="SUPFAM" id="SSF51726">
    <property type="entry name" value="UROD/MetE-like"/>
    <property type="match status" value="1"/>
</dbReference>
<sequence>MTAHLTQKENFLRVARGEMPEYVPVSTFGRPGAAPLMTMADPCILGSFRGPEGGKDPWGVTFVTNAETNFAALPKPNDFILTDVTKWRDVIKAPDYSGFDWEAAAKKDREKFVQDPENTAFVISGYADLFQQFIGFMGFTEGLCAIYEEKEEVEELLDYMLEHSLYITKNVIHYYKPDGYYLLDDSASKLHPFISPELFEELFVPRYKKCLDIARDAGLPIFYHNCGRCEDLMPSMVEIGVGVWDPAQVENDLVAVKKKFGRKLAINGGFELNVPITWPVIDEEEVRQAVRDTFVKLAPNGGYIFSGMLKTLDRADPKVMEVNGWIADEALKLSKTVYK</sequence>
<gene>
    <name evidence="2" type="ORF">OXPF_08170</name>
</gene>
<dbReference type="OrthoDB" id="1957997at2"/>